<reference evidence="2" key="1">
    <citation type="journal article" date="2019" name="Sci. Rep.">
        <title>Draft genome of Tanacetum cinerariifolium, the natural source of mosquito coil.</title>
        <authorList>
            <person name="Yamashiro T."/>
            <person name="Shiraishi A."/>
            <person name="Satake H."/>
            <person name="Nakayama K."/>
        </authorList>
    </citation>
    <scope>NUCLEOTIDE SEQUENCE</scope>
</reference>
<feature type="compositionally biased region" description="Basic and acidic residues" evidence="1">
    <location>
        <begin position="101"/>
        <end position="111"/>
    </location>
</feature>
<feature type="compositionally biased region" description="Basic and acidic residues" evidence="1">
    <location>
        <begin position="81"/>
        <end position="91"/>
    </location>
</feature>
<feature type="compositionally biased region" description="Basic and acidic residues" evidence="1">
    <location>
        <begin position="119"/>
        <end position="134"/>
    </location>
</feature>
<feature type="region of interest" description="Disordered" evidence="1">
    <location>
        <begin position="42"/>
        <end position="213"/>
    </location>
</feature>
<gene>
    <name evidence="2" type="ORF">Tci_009454</name>
</gene>
<dbReference type="AlphaFoldDB" id="A0A6L2JKL0"/>
<protein>
    <submittedName>
        <fullName evidence="2">Uncharacterized protein</fullName>
    </submittedName>
</protein>
<sequence length="326" mass="36481">MPLSKKEKVDVARGKGIELLSEVALTKEDQYEEVRRKSLRDFHKTHPSGFGIVTKTAPSATKIKPSVTNEGTCVKPGVPDVIKEESSESETKSWGNDEDDSNNKQDSRSEGSDEENDSDDKNTESHSKKGSDSEHEIDESESDSESDQEENDEEIGDDEEKEEGELVRTPSNDSNDETKIFDKAEGDEEEEMNYTTSQLYDDKTEVPVTSSSHSSDLASKFLNFSDIPHTDAEIVSPMDVYVHHESSYESAASLTKFELKKILIDKIDKSESYLAAPEHRVCYDGLVKSYELDKTLFSTYDKVYSLKRNQKDKDKDEDPSAGSAEG</sequence>
<evidence type="ECO:0000256" key="1">
    <source>
        <dbReference type="SAM" id="MobiDB-lite"/>
    </source>
</evidence>
<proteinExistence type="predicted"/>
<evidence type="ECO:0000313" key="2">
    <source>
        <dbReference type="EMBL" id="GEU37476.1"/>
    </source>
</evidence>
<comment type="caution">
    <text evidence="2">The sequence shown here is derived from an EMBL/GenBank/DDBJ whole genome shotgun (WGS) entry which is preliminary data.</text>
</comment>
<name>A0A6L2JKL0_TANCI</name>
<accession>A0A6L2JKL0</accession>
<dbReference type="EMBL" id="BKCJ010000933">
    <property type="protein sequence ID" value="GEU37476.1"/>
    <property type="molecule type" value="Genomic_DNA"/>
</dbReference>
<feature type="compositionally biased region" description="Acidic residues" evidence="1">
    <location>
        <begin position="135"/>
        <end position="163"/>
    </location>
</feature>
<organism evidence="2">
    <name type="scientific">Tanacetum cinerariifolium</name>
    <name type="common">Dalmatian daisy</name>
    <name type="synonym">Chrysanthemum cinerariifolium</name>
    <dbReference type="NCBI Taxonomy" id="118510"/>
    <lineage>
        <taxon>Eukaryota</taxon>
        <taxon>Viridiplantae</taxon>
        <taxon>Streptophyta</taxon>
        <taxon>Embryophyta</taxon>
        <taxon>Tracheophyta</taxon>
        <taxon>Spermatophyta</taxon>
        <taxon>Magnoliopsida</taxon>
        <taxon>eudicotyledons</taxon>
        <taxon>Gunneridae</taxon>
        <taxon>Pentapetalae</taxon>
        <taxon>asterids</taxon>
        <taxon>campanulids</taxon>
        <taxon>Asterales</taxon>
        <taxon>Asteraceae</taxon>
        <taxon>Asteroideae</taxon>
        <taxon>Anthemideae</taxon>
        <taxon>Anthemidinae</taxon>
        <taxon>Tanacetum</taxon>
    </lineage>
</organism>